<keyword evidence="1" id="KW-0863">Zinc-finger</keyword>
<evidence type="ECO:0000313" key="5">
    <source>
        <dbReference type="Proteomes" id="UP000789759"/>
    </source>
</evidence>
<reference evidence="4" key="1">
    <citation type="submission" date="2021-06" db="EMBL/GenBank/DDBJ databases">
        <authorList>
            <person name="Kallberg Y."/>
            <person name="Tangrot J."/>
            <person name="Rosling A."/>
        </authorList>
    </citation>
    <scope>NUCLEOTIDE SEQUENCE</scope>
    <source>
        <strain evidence="4">FL966</strain>
    </source>
</reference>
<evidence type="ECO:0000256" key="1">
    <source>
        <dbReference type="PROSITE-ProRule" id="PRU00325"/>
    </source>
</evidence>
<comment type="caution">
    <text evidence="4">The sequence shown here is derived from an EMBL/GenBank/DDBJ whole genome shotgun (WGS) entry which is preliminary data.</text>
</comment>
<keyword evidence="1" id="KW-0479">Metal-binding</keyword>
<feature type="domain" description="SWIM-type" evidence="3">
    <location>
        <begin position="226"/>
        <end position="260"/>
    </location>
</feature>
<dbReference type="PANTHER" id="PTHR31669:SF251">
    <property type="entry name" value="PROTEIN FAR1-RELATED SEQUENCE"/>
    <property type="match status" value="1"/>
</dbReference>
<protein>
    <submittedName>
        <fullName evidence="4">19440_t:CDS:1</fullName>
    </submittedName>
</protein>
<keyword evidence="5" id="KW-1185">Reference proteome</keyword>
<proteinExistence type="predicted"/>
<organism evidence="4 5">
    <name type="scientific">Cetraspora pellucida</name>
    <dbReference type="NCBI Taxonomy" id="1433469"/>
    <lineage>
        <taxon>Eukaryota</taxon>
        <taxon>Fungi</taxon>
        <taxon>Fungi incertae sedis</taxon>
        <taxon>Mucoromycota</taxon>
        <taxon>Glomeromycotina</taxon>
        <taxon>Glomeromycetes</taxon>
        <taxon>Diversisporales</taxon>
        <taxon>Gigasporaceae</taxon>
        <taxon>Cetraspora</taxon>
    </lineage>
</organism>
<dbReference type="GO" id="GO:0008270">
    <property type="term" value="F:zinc ion binding"/>
    <property type="evidence" value="ECO:0007669"/>
    <property type="project" value="UniProtKB-KW"/>
</dbReference>
<dbReference type="OrthoDB" id="2375848at2759"/>
<keyword evidence="1" id="KW-0862">Zinc</keyword>
<dbReference type="GO" id="GO:0006355">
    <property type="term" value="P:regulation of DNA-templated transcription"/>
    <property type="evidence" value="ECO:0007669"/>
    <property type="project" value="InterPro"/>
</dbReference>
<dbReference type="Proteomes" id="UP000789759">
    <property type="component" value="Unassembled WGS sequence"/>
</dbReference>
<accession>A0A9N9P929</accession>
<evidence type="ECO:0000259" key="3">
    <source>
        <dbReference type="PROSITE" id="PS50966"/>
    </source>
</evidence>
<dbReference type="PANTHER" id="PTHR31669">
    <property type="entry name" value="PROTEIN FAR1-RELATED SEQUENCE 10-RELATED"/>
    <property type="match status" value="1"/>
</dbReference>
<dbReference type="InterPro" id="IPR007527">
    <property type="entry name" value="Znf_SWIM"/>
</dbReference>
<gene>
    <name evidence="4" type="ORF">CPELLU_LOCUS17241</name>
</gene>
<evidence type="ECO:0000256" key="2">
    <source>
        <dbReference type="SAM" id="MobiDB-lite"/>
    </source>
</evidence>
<dbReference type="AlphaFoldDB" id="A0A9N9P929"/>
<name>A0A9N9P929_9GLOM</name>
<evidence type="ECO:0000313" key="4">
    <source>
        <dbReference type="EMBL" id="CAG8794475.1"/>
    </source>
</evidence>
<feature type="compositionally biased region" description="Polar residues" evidence="2">
    <location>
        <begin position="373"/>
        <end position="407"/>
    </location>
</feature>
<dbReference type="InterPro" id="IPR031052">
    <property type="entry name" value="FHY3/FAR1"/>
</dbReference>
<feature type="non-terminal residue" evidence="4">
    <location>
        <position position="470"/>
    </location>
</feature>
<dbReference type="EMBL" id="CAJVQA010028368">
    <property type="protein sequence ID" value="CAG8794475.1"/>
    <property type="molecule type" value="Genomic_DNA"/>
</dbReference>
<feature type="region of interest" description="Disordered" evidence="2">
    <location>
        <begin position="373"/>
        <end position="421"/>
    </location>
</feature>
<dbReference type="PROSITE" id="PS50966">
    <property type="entry name" value="ZF_SWIM"/>
    <property type="match status" value="1"/>
</dbReference>
<sequence length="470" mass="53914">DGDLAMIAAVQVVYPQTHHFLCIYHIGENIKKKAKSKLHSDVAKNFVEDFYHMRNSCTQELFELKYQHILTKYEPCHFYLETKLYPNYEAWARYSILKVFTAGTESTQRVESINGVLKKHVDRGILLKELIKAIEQELEKEASYNRIRDYYGSNPSSGLLSTYNTIFKAIDLVKEFNIEADRAIEHFYDVPQIQLSKLLLGISNEEVQEIWEVFYIAATSASKSHYVVILKDSTLLCTCMQIINLGMPCRHQYRIFIQSPNAIFHLGLIHTHWFKLIPSEIKHVTISQGIKTFTSTPLYHINRIRTANIYTPTIKECIDKKVQFGTTMSLAKTSVQIAVSEGVAAELVGVLTQFITKYRRNTGLGIQETHSIQNEDMQTNASTSEIESDNRQPLINSGSRFNTTEVSNPEYHKPRGHPPKQLKSYIEEDKENAKQHSNHEQRTCSYCLGKGHNIRGCAQHKADIVNKENH</sequence>